<evidence type="ECO:0000256" key="1">
    <source>
        <dbReference type="SAM" id="MobiDB-lite"/>
    </source>
</evidence>
<sequence length="492" mass="53065">RCGGECCRARRSVEEASTHLFERWKRSPDMMDTRVGRGRSAQAAVDVAGDGTVAVDVGVVESGDMASLPLHLGFHGRLRVCPAAVMGSAAELLGDPRKGGGKIHLGSLGGFKEGAGARTVPWDDPVGGITHWCLSVGDCMESPTGVTLRGITPASGAKVPPWDLTAHRAEGGEGAEDDLAASAEAKPAEKKRSSWRFSPGTGPANPMGTAQAPPQDPGMPKVIQYAPTVVVDNMLLVGLEYELVGVPPPPDEMEMNVHVGRRPVNELGRVEARCSAPIAAADLQQELLLRVRLPNTEWSADTAVHSACGRKTAPLLELVTSEGRAISLRVSAQQRELGTLWISVWASYWIVNATTVSLEWQFMPRHYRGPPKMVGPSKQPTQRINTLPPGELFNRPPARRAMRWADGERLERWVRALPRSHGSRGRMEQSQKHSDGSLRLMERRRASPEQAVALAEEGVVDLMEASRRVTQLLEGAASTGGNRWGGCRARCG</sequence>
<dbReference type="Pfam" id="PF25036">
    <property type="entry name" value="VPS13_VAB"/>
    <property type="match status" value="1"/>
</dbReference>
<organism evidence="3 4">
    <name type="scientific">Cymbomonas tetramitiformis</name>
    <dbReference type="NCBI Taxonomy" id="36881"/>
    <lineage>
        <taxon>Eukaryota</taxon>
        <taxon>Viridiplantae</taxon>
        <taxon>Chlorophyta</taxon>
        <taxon>Pyramimonadophyceae</taxon>
        <taxon>Pyramimonadales</taxon>
        <taxon>Pyramimonadaceae</taxon>
        <taxon>Cymbomonas</taxon>
    </lineage>
</organism>
<dbReference type="AlphaFoldDB" id="A0AAE0FEF3"/>
<evidence type="ECO:0000313" key="4">
    <source>
        <dbReference type="Proteomes" id="UP001190700"/>
    </source>
</evidence>
<protein>
    <recommendedName>
        <fullName evidence="2">Vacuolar protein sorting-associated protein 13 VPS13 adaptor binding domain-containing protein</fullName>
    </recommendedName>
</protein>
<feature type="region of interest" description="Disordered" evidence="1">
    <location>
        <begin position="173"/>
        <end position="218"/>
    </location>
</feature>
<feature type="non-terminal residue" evidence="3">
    <location>
        <position position="1"/>
    </location>
</feature>
<gene>
    <name evidence="3" type="ORF">CYMTET_33065</name>
</gene>
<feature type="domain" description="Vacuolar protein sorting-associated protein 13 VPS13 adaptor binding" evidence="2">
    <location>
        <begin position="226"/>
        <end position="360"/>
    </location>
</feature>
<accession>A0AAE0FEF3</accession>
<dbReference type="EMBL" id="LGRX02020038">
    <property type="protein sequence ID" value="KAK3257863.1"/>
    <property type="molecule type" value="Genomic_DNA"/>
</dbReference>
<evidence type="ECO:0000259" key="2">
    <source>
        <dbReference type="Pfam" id="PF25036"/>
    </source>
</evidence>
<keyword evidence="4" id="KW-1185">Reference proteome</keyword>
<feature type="region of interest" description="Disordered" evidence="1">
    <location>
        <begin position="373"/>
        <end position="392"/>
    </location>
</feature>
<dbReference type="InterPro" id="IPR009543">
    <property type="entry name" value="VPS13_VAB"/>
</dbReference>
<feature type="compositionally biased region" description="Basic and acidic residues" evidence="1">
    <location>
        <begin position="425"/>
        <end position="439"/>
    </location>
</feature>
<dbReference type="Proteomes" id="UP001190700">
    <property type="component" value="Unassembled WGS sequence"/>
</dbReference>
<reference evidence="3 4" key="1">
    <citation type="journal article" date="2015" name="Genome Biol. Evol.">
        <title>Comparative Genomics of a Bacterivorous Green Alga Reveals Evolutionary Causalities and Consequences of Phago-Mixotrophic Mode of Nutrition.</title>
        <authorList>
            <person name="Burns J.A."/>
            <person name="Paasch A."/>
            <person name="Narechania A."/>
            <person name="Kim E."/>
        </authorList>
    </citation>
    <scope>NUCLEOTIDE SEQUENCE [LARGE SCALE GENOMIC DNA]</scope>
    <source>
        <strain evidence="3 4">PLY_AMNH</strain>
    </source>
</reference>
<name>A0AAE0FEF3_9CHLO</name>
<evidence type="ECO:0000313" key="3">
    <source>
        <dbReference type="EMBL" id="KAK3257863.1"/>
    </source>
</evidence>
<comment type="caution">
    <text evidence="3">The sequence shown here is derived from an EMBL/GenBank/DDBJ whole genome shotgun (WGS) entry which is preliminary data.</text>
</comment>
<proteinExistence type="predicted"/>
<feature type="region of interest" description="Disordered" evidence="1">
    <location>
        <begin position="419"/>
        <end position="439"/>
    </location>
</feature>